<proteinExistence type="predicted"/>
<dbReference type="PANTHER" id="PTHR45528">
    <property type="entry name" value="SENSOR HISTIDINE KINASE CPXA"/>
    <property type="match status" value="1"/>
</dbReference>
<keyword evidence="8" id="KW-0547">Nucleotide-binding</keyword>
<feature type="domain" description="HAMP" evidence="16">
    <location>
        <begin position="195"/>
        <end position="247"/>
    </location>
</feature>
<evidence type="ECO:0000259" key="16">
    <source>
        <dbReference type="PROSITE" id="PS50885"/>
    </source>
</evidence>
<accession>A0A3R5U7E0</accession>
<dbReference type="InterPro" id="IPR003661">
    <property type="entry name" value="HisK_dim/P_dom"/>
</dbReference>
<keyword evidence="5" id="KW-0597">Phosphoprotein</keyword>
<dbReference type="SMART" id="SM00388">
    <property type="entry name" value="HisKA"/>
    <property type="match status" value="1"/>
</dbReference>
<keyword evidence="6" id="KW-0808">Transferase</keyword>
<keyword evidence="13 14" id="KW-0472">Membrane</keyword>
<dbReference type="InterPro" id="IPR005467">
    <property type="entry name" value="His_kinase_dom"/>
</dbReference>
<dbReference type="Gene3D" id="1.10.8.500">
    <property type="entry name" value="HAMP domain in histidine kinase"/>
    <property type="match status" value="1"/>
</dbReference>
<evidence type="ECO:0000256" key="12">
    <source>
        <dbReference type="ARBA" id="ARBA00023012"/>
    </source>
</evidence>
<sequence>MKKNSLVSKLLMTFTLIIATCLVVIAIVLSVWFENYHFNQRKQQLDLQAALISKERINVYNGNSQLEDLSSVANYVSLSIGADIVVTDYRGVAISSSESKQSLLRTQIIDSKNVEDLKSGKSIEDRNGKNRAFGDSQYVYYKPIMYGDTFIGSIVMTTPLEQIKGQLKQVYTIIWVSILVALVISSIIIYYVCDRLLIIPLAKINTAAKRLAKGDIENRVYIRSKDEIGELADSFNTMAESLEEVEKNRREFISNVSHELRSPITSIKGFIAGILDGIIPLEKEKYYLGIAYEEIQRLTRLINDLLDLSAMEAGKLKLNVSEININEIIRHCTISLEQKIKEKRLKVDVVLEGQNLYVAGDRDRLIQVVNNLIDNAIKYCNENGNVKISTRSKGNKALISVYNDGATLTEKEKTYIWDRFYKSDKSRTNKVSTGLGLPIVRHILSLHGEDIWVENKTGDKGVIFTFSLKKV</sequence>
<dbReference type="EC" id="2.7.13.3" evidence="3"/>
<protein>
    <recommendedName>
        <fullName evidence="3">histidine kinase</fullName>
        <ecNumber evidence="3">2.7.13.3</ecNumber>
    </recommendedName>
</protein>
<dbReference type="InterPro" id="IPR036097">
    <property type="entry name" value="HisK_dim/P_sf"/>
</dbReference>
<comment type="subcellular location">
    <subcellularLocation>
        <location evidence="2">Cell membrane</location>
        <topology evidence="2">Multi-pass membrane protein</topology>
    </subcellularLocation>
</comment>
<evidence type="ECO:0000259" key="15">
    <source>
        <dbReference type="PROSITE" id="PS50109"/>
    </source>
</evidence>
<dbReference type="GO" id="GO:0005524">
    <property type="term" value="F:ATP binding"/>
    <property type="evidence" value="ECO:0007669"/>
    <property type="project" value="UniProtKB-KW"/>
</dbReference>
<evidence type="ECO:0000256" key="4">
    <source>
        <dbReference type="ARBA" id="ARBA00022475"/>
    </source>
</evidence>
<dbReference type="Gene3D" id="3.30.565.10">
    <property type="entry name" value="Histidine kinase-like ATPase, C-terminal domain"/>
    <property type="match status" value="1"/>
</dbReference>
<comment type="catalytic activity">
    <reaction evidence="1">
        <text>ATP + protein L-histidine = ADP + protein N-phospho-L-histidine.</text>
        <dbReference type="EC" id="2.7.13.3"/>
    </reaction>
</comment>
<dbReference type="PROSITE" id="PS50885">
    <property type="entry name" value="HAMP"/>
    <property type="match status" value="1"/>
</dbReference>
<evidence type="ECO:0000256" key="2">
    <source>
        <dbReference type="ARBA" id="ARBA00004651"/>
    </source>
</evidence>
<keyword evidence="12" id="KW-0902">Two-component regulatory system</keyword>
<dbReference type="SUPFAM" id="SSF55874">
    <property type="entry name" value="ATPase domain of HSP90 chaperone/DNA topoisomerase II/histidine kinase"/>
    <property type="match status" value="1"/>
</dbReference>
<dbReference type="SUPFAM" id="SSF47384">
    <property type="entry name" value="Homodimeric domain of signal transducing histidine kinase"/>
    <property type="match status" value="1"/>
</dbReference>
<dbReference type="PROSITE" id="PS50109">
    <property type="entry name" value="HIS_KIN"/>
    <property type="match status" value="1"/>
</dbReference>
<dbReference type="InterPro" id="IPR003660">
    <property type="entry name" value="HAMP_dom"/>
</dbReference>
<organism evidence="17 18">
    <name type="scientific">Clostridium manihotivorum</name>
    <dbReference type="NCBI Taxonomy" id="2320868"/>
    <lineage>
        <taxon>Bacteria</taxon>
        <taxon>Bacillati</taxon>
        <taxon>Bacillota</taxon>
        <taxon>Clostridia</taxon>
        <taxon>Eubacteriales</taxon>
        <taxon>Clostridiaceae</taxon>
        <taxon>Clostridium</taxon>
    </lineage>
</organism>
<dbReference type="CDD" id="cd00075">
    <property type="entry name" value="HATPase"/>
    <property type="match status" value="1"/>
</dbReference>
<dbReference type="Proteomes" id="UP000286268">
    <property type="component" value="Chromosome"/>
</dbReference>
<dbReference type="FunFam" id="1.10.287.130:FF:000001">
    <property type="entry name" value="Two-component sensor histidine kinase"/>
    <property type="match status" value="1"/>
</dbReference>
<dbReference type="InterPro" id="IPR036890">
    <property type="entry name" value="HATPase_C_sf"/>
</dbReference>
<dbReference type="OrthoDB" id="9813151at2"/>
<dbReference type="CDD" id="cd06225">
    <property type="entry name" value="HAMP"/>
    <property type="match status" value="1"/>
</dbReference>
<dbReference type="GO" id="GO:0000155">
    <property type="term" value="F:phosphorelay sensor kinase activity"/>
    <property type="evidence" value="ECO:0007669"/>
    <property type="project" value="InterPro"/>
</dbReference>
<keyword evidence="9 17" id="KW-0418">Kinase</keyword>
<feature type="transmembrane region" description="Helical" evidence="14">
    <location>
        <begin position="170"/>
        <end position="192"/>
    </location>
</feature>
<dbReference type="Gene3D" id="3.30.450.20">
    <property type="entry name" value="PAS domain"/>
    <property type="match status" value="1"/>
</dbReference>
<keyword evidence="10" id="KW-0067">ATP-binding</keyword>
<dbReference type="PANTHER" id="PTHR45528:SF1">
    <property type="entry name" value="SENSOR HISTIDINE KINASE CPXA"/>
    <property type="match status" value="1"/>
</dbReference>
<dbReference type="AlphaFoldDB" id="A0A3R5U7E0"/>
<dbReference type="Pfam" id="PF00672">
    <property type="entry name" value="HAMP"/>
    <property type="match status" value="1"/>
</dbReference>
<dbReference type="InterPro" id="IPR050398">
    <property type="entry name" value="HssS/ArlS-like"/>
</dbReference>
<dbReference type="RefSeq" id="WP_128211181.1">
    <property type="nucleotide sequence ID" value="NZ_CP025746.1"/>
</dbReference>
<keyword evidence="4" id="KW-1003">Cell membrane</keyword>
<evidence type="ECO:0000313" key="17">
    <source>
        <dbReference type="EMBL" id="QAA30730.1"/>
    </source>
</evidence>
<evidence type="ECO:0000256" key="11">
    <source>
        <dbReference type="ARBA" id="ARBA00022989"/>
    </source>
</evidence>
<evidence type="ECO:0000256" key="3">
    <source>
        <dbReference type="ARBA" id="ARBA00012438"/>
    </source>
</evidence>
<reference evidence="17 18" key="1">
    <citation type="submission" date="2018-01" db="EMBL/GenBank/DDBJ databases">
        <title>Genome Sequencing and Assembly of Anaerobacter polyendosporus strain CT4.</title>
        <authorList>
            <person name="Tachaapaikoon C."/>
            <person name="Sutheeworapong S."/>
            <person name="Jenjaroenpun P."/>
            <person name="Wongsurawat T."/>
            <person name="Nookeaw I."/>
            <person name="Cheawchanlertfa P."/>
            <person name="Kosugi A."/>
            <person name="Cheevadhanarak S."/>
            <person name="Ratanakhanokchai K."/>
        </authorList>
    </citation>
    <scope>NUCLEOTIDE SEQUENCE [LARGE SCALE GENOMIC DNA]</scope>
    <source>
        <strain evidence="17 18">CT4</strain>
    </source>
</reference>
<dbReference type="SMART" id="SM00387">
    <property type="entry name" value="HATPase_c"/>
    <property type="match status" value="1"/>
</dbReference>
<evidence type="ECO:0000256" key="6">
    <source>
        <dbReference type="ARBA" id="ARBA00022679"/>
    </source>
</evidence>
<evidence type="ECO:0000256" key="8">
    <source>
        <dbReference type="ARBA" id="ARBA00022741"/>
    </source>
</evidence>
<dbReference type="CDD" id="cd00082">
    <property type="entry name" value="HisKA"/>
    <property type="match status" value="1"/>
</dbReference>
<gene>
    <name evidence="17" type="ORF">C1I91_03060</name>
</gene>
<dbReference type="SMART" id="SM00304">
    <property type="entry name" value="HAMP"/>
    <property type="match status" value="1"/>
</dbReference>
<evidence type="ECO:0000313" key="18">
    <source>
        <dbReference type="Proteomes" id="UP000286268"/>
    </source>
</evidence>
<dbReference type="KEGG" id="cmah:C1I91_03060"/>
<dbReference type="SUPFAM" id="SSF158472">
    <property type="entry name" value="HAMP domain-like"/>
    <property type="match status" value="1"/>
</dbReference>
<keyword evidence="18" id="KW-1185">Reference proteome</keyword>
<evidence type="ECO:0000256" key="9">
    <source>
        <dbReference type="ARBA" id="ARBA00022777"/>
    </source>
</evidence>
<dbReference type="InterPro" id="IPR003594">
    <property type="entry name" value="HATPase_dom"/>
</dbReference>
<keyword evidence="7 14" id="KW-0812">Transmembrane</keyword>
<evidence type="ECO:0000256" key="10">
    <source>
        <dbReference type="ARBA" id="ARBA00022840"/>
    </source>
</evidence>
<evidence type="ECO:0000256" key="13">
    <source>
        <dbReference type="ARBA" id="ARBA00023136"/>
    </source>
</evidence>
<evidence type="ECO:0000256" key="5">
    <source>
        <dbReference type="ARBA" id="ARBA00022553"/>
    </source>
</evidence>
<dbReference type="Pfam" id="PF00512">
    <property type="entry name" value="HisKA"/>
    <property type="match status" value="1"/>
</dbReference>
<evidence type="ECO:0000256" key="14">
    <source>
        <dbReference type="SAM" id="Phobius"/>
    </source>
</evidence>
<evidence type="ECO:0000256" key="1">
    <source>
        <dbReference type="ARBA" id="ARBA00000085"/>
    </source>
</evidence>
<feature type="domain" description="Histidine kinase" evidence="15">
    <location>
        <begin position="255"/>
        <end position="471"/>
    </location>
</feature>
<keyword evidence="11 14" id="KW-1133">Transmembrane helix</keyword>
<dbReference type="GO" id="GO:0005886">
    <property type="term" value="C:plasma membrane"/>
    <property type="evidence" value="ECO:0007669"/>
    <property type="project" value="UniProtKB-SubCell"/>
</dbReference>
<feature type="transmembrane region" description="Helical" evidence="14">
    <location>
        <begin position="12"/>
        <end position="33"/>
    </location>
</feature>
<evidence type="ECO:0000256" key="7">
    <source>
        <dbReference type="ARBA" id="ARBA00022692"/>
    </source>
</evidence>
<dbReference type="Gene3D" id="1.10.287.130">
    <property type="match status" value="1"/>
</dbReference>
<dbReference type="Pfam" id="PF02518">
    <property type="entry name" value="HATPase_c"/>
    <property type="match status" value="1"/>
</dbReference>
<name>A0A3R5U7E0_9CLOT</name>
<dbReference type="FunFam" id="3.30.565.10:FF:000006">
    <property type="entry name" value="Sensor histidine kinase WalK"/>
    <property type="match status" value="1"/>
</dbReference>
<dbReference type="EMBL" id="CP025746">
    <property type="protein sequence ID" value="QAA30730.1"/>
    <property type="molecule type" value="Genomic_DNA"/>
</dbReference>